<dbReference type="Proteomes" id="UP001209553">
    <property type="component" value="Unassembled WGS sequence"/>
</dbReference>
<feature type="compositionally biased region" description="Basic and acidic residues" evidence="1">
    <location>
        <begin position="55"/>
        <end position="85"/>
    </location>
</feature>
<keyword evidence="4" id="KW-1185">Reference proteome</keyword>
<dbReference type="EMBL" id="JAOPKZ010000027">
    <property type="protein sequence ID" value="MCU5747132.1"/>
    <property type="molecule type" value="Genomic_DNA"/>
</dbReference>
<evidence type="ECO:0000313" key="4">
    <source>
        <dbReference type="Proteomes" id="UP001209553"/>
    </source>
</evidence>
<dbReference type="Gene3D" id="3.90.1720.10">
    <property type="entry name" value="endopeptidase domain like (from Nostoc punctiforme)"/>
    <property type="match status" value="1"/>
</dbReference>
<feature type="signal peptide" evidence="2">
    <location>
        <begin position="1"/>
        <end position="21"/>
    </location>
</feature>
<protein>
    <submittedName>
        <fullName evidence="3">Uncharacterized protein</fullName>
    </submittedName>
</protein>
<dbReference type="InterPro" id="IPR038765">
    <property type="entry name" value="Papain-like_cys_pep_sf"/>
</dbReference>
<dbReference type="RefSeq" id="WP_262856863.1">
    <property type="nucleotide sequence ID" value="NZ_JAOPKZ010000027.1"/>
</dbReference>
<evidence type="ECO:0000256" key="2">
    <source>
        <dbReference type="SAM" id="SignalP"/>
    </source>
</evidence>
<reference evidence="3 4" key="1">
    <citation type="journal article" date="2023" name="Int. J. Syst. Evol. Microbiol.">
        <title>Streptococcus sciuri sp. nov., Staphylococcus marylandisciuri sp. nov. and Staphylococcus americanisciuri sp. nov., isolated from faeces of eastern grey squirrel (Sciurus carolinensis).</title>
        <authorList>
            <person name="Volokhov D.V."/>
            <person name="Zagorodnyaya T.A."/>
            <person name="Furtak V.A."/>
            <person name="Nattanmai G."/>
            <person name="Randall L."/>
            <person name="Jose S."/>
            <person name="Gao Y."/>
            <person name="Eisenberg T."/>
            <person name="Delmonte P."/>
            <person name="Blom J."/>
            <person name="Mitchell K.K."/>
        </authorList>
    </citation>
    <scope>NUCLEOTIDE SEQUENCE [LARGE SCALE GENOMIC DNA]</scope>
    <source>
        <strain evidence="3 4">SQ8-PEA</strain>
    </source>
</reference>
<proteinExistence type="predicted"/>
<organism evidence="3 4">
    <name type="scientific">Staphylococcus marylandisciuri</name>
    <dbReference type="NCBI Taxonomy" id="2981529"/>
    <lineage>
        <taxon>Bacteria</taxon>
        <taxon>Bacillati</taxon>
        <taxon>Bacillota</taxon>
        <taxon>Bacilli</taxon>
        <taxon>Bacillales</taxon>
        <taxon>Staphylococcaceae</taxon>
        <taxon>Staphylococcus</taxon>
    </lineage>
</organism>
<name>A0ABT2QT59_9STAP</name>
<accession>A0ABT2QT59</accession>
<evidence type="ECO:0000313" key="3">
    <source>
        <dbReference type="EMBL" id="MCU5747132.1"/>
    </source>
</evidence>
<dbReference type="SUPFAM" id="SSF54001">
    <property type="entry name" value="Cysteine proteinases"/>
    <property type="match status" value="1"/>
</dbReference>
<feature type="chain" id="PRO_5046155982" evidence="2">
    <location>
        <begin position="22"/>
        <end position="243"/>
    </location>
</feature>
<gene>
    <name evidence="3" type="ORF">N9R04_10730</name>
</gene>
<feature type="region of interest" description="Disordered" evidence="1">
    <location>
        <begin position="51"/>
        <end position="89"/>
    </location>
</feature>
<evidence type="ECO:0000256" key="1">
    <source>
        <dbReference type="SAM" id="MobiDB-lite"/>
    </source>
</evidence>
<sequence length="243" mass="28149">MKKLMMSLLCVSVLTVGSVNAQDNSSTNSESLKELQNEGVVSKSITESQWQQMKAQERKEKAEFERTAEQEWQEQQKQDQIDRENRKRKKKFHLKKGDYFITNSVSSKGLSGHAAIYLGKGRIKEAPGYKQAIKTNNFYKWKRYTLKKRKGNPQHRFIKVYRAPKKYRSKAGNYAKTHFKGVPYSITANPYSKNVTYCSKLVWQSYYYGAGSNSVKGTPGPVFYPYSLNKHIKSKRVKIYKRG</sequence>
<comment type="caution">
    <text evidence="3">The sequence shown here is derived from an EMBL/GenBank/DDBJ whole genome shotgun (WGS) entry which is preliminary data.</text>
</comment>
<keyword evidence="2" id="KW-0732">Signal</keyword>